<keyword evidence="5" id="KW-1185">Reference proteome</keyword>
<dbReference type="Pfam" id="PF13505">
    <property type="entry name" value="OMP_b-brl"/>
    <property type="match status" value="1"/>
</dbReference>
<evidence type="ECO:0000256" key="2">
    <source>
        <dbReference type="SAM" id="SignalP"/>
    </source>
</evidence>
<accession>A0A4R0M800</accession>
<protein>
    <submittedName>
        <fullName evidence="4">Porin family protein</fullName>
    </submittedName>
</protein>
<feature type="signal peptide" evidence="2">
    <location>
        <begin position="1"/>
        <end position="20"/>
    </location>
</feature>
<comment type="caution">
    <text evidence="4">The sequence shown here is derived from an EMBL/GenBank/DDBJ whole genome shotgun (WGS) entry which is preliminary data.</text>
</comment>
<evidence type="ECO:0000313" key="4">
    <source>
        <dbReference type="EMBL" id="TCC82191.1"/>
    </source>
</evidence>
<gene>
    <name evidence="4" type="ORF">EZ444_26735</name>
</gene>
<dbReference type="OrthoDB" id="945117at2"/>
<dbReference type="Proteomes" id="UP000291117">
    <property type="component" value="Unassembled WGS sequence"/>
</dbReference>
<proteinExistence type="predicted"/>
<dbReference type="RefSeq" id="WP_131612961.1">
    <property type="nucleotide sequence ID" value="NZ_SJSM01000043.1"/>
</dbReference>
<feature type="chain" id="PRO_5020620545" evidence="2">
    <location>
        <begin position="21"/>
        <end position="214"/>
    </location>
</feature>
<evidence type="ECO:0000259" key="3">
    <source>
        <dbReference type="Pfam" id="PF13505"/>
    </source>
</evidence>
<name>A0A4R0M800_9SPHI</name>
<dbReference type="InterPro" id="IPR011250">
    <property type="entry name" value="OMP/PagP_B-barrel"/>
</dbReference>
<evidence type="ECO:0000256" key="1">
    <source>
        <dbReference type="ARBA" id="ARBA00022729"/>
    </source>
</evidence>
<feature type="domain" description="Outer membrane protein beta-barrel" evidence="3">
    <location>
        <begin position="8"/>
        <end position="202"/>
    </location>
</feature>
<keyword evidence="1 2" id="KW-0732">Signal</keyword>
<dbReference type="AlphaFoldDB" id="A0A4R0M800"/>
<organism evidence="4 5">
    <name type="scientific">Pedobacter hiemivivus</name>
    <dbReference type="NCBI Taxonomy" id="2530454"/>
    <lineage>
        <taxon>Bacteria</taxon>
        <taxon>Pseudomonadati</taxon>
        <taxon>Bacteroidota</taxon>
        <taxon>Sphingobacteriia</taxon>
        <taxon>Sphingobacteriales</taxon>
        <taxon>Sphingobacteriaceae</taxon>
        <taxon>Pedobacter</taxon>
    </lineage>
</organism>
<evidence type="ECO:0000313" key="5">
    <source>
        <dbReference type="Proteomes" id="UP000291117"/>
    </source>
</evidence>
<dbReference type="SUPFAM" id="SSF56925">
    <property type="entry name" value="OMPA-like"/>
    <property type="match status" value="1"/>
</dbReference>
<sequence>MKNKLVFAALLCIFSFKANAQTEKGKMMLGGFASFSTHKFEGQSVRKTIIFNTSLRSGYFIKDNLAIGLGLEYNHQRDKEDNPDNIDVRYTQIQRSYGLSPFARYYFNINEKFKIFNELSIYGRIGDSKDESRPSPAYSSDYKFKQIGLNLKPGLAYFPVKKIAIEFSFPMLSYQKSFHEAKYIENPDAIKTNGEEFQFGINTFKPTIGVNYHF</sequence>
<dbReference type="Gene3D" id="2.40.160.20">
    <property type="match status" value="1"/>
</dbReference>
<dbReference type="EMBL" id="SJSM01000043">
    <property type="protein sequence ID" value="TCC82191.1"/>
    <property type="molecule type" value="Genomic_DNA"/>
</dbReference>
<reference evidence="4 5" key="1">
    <citation type="submission" date="2019-02" db="EMBL/GenBank/DDBJ databases">
        <title>Pedobacter sp. RP-3-8 sp. nov., isolated from Arctic soil.</title>
        <authorList>
            <person name="Dahal R.H."/>
        </authorList>
    </citation>
    <scope>NUCLEOTIDE SEQUENCE [LARGE SCALE GENOMIC DNA]</scope>
    <source>
        <strain evidence="4 5">RP-3-8</strain>
    </source>
</reference>
<dbReference type="InterPro" id="IPR027385">
    <property type="entry name" value="Beta-barrel_OMP"/>
</dbReference>